<protein>
    <submittedName>
        <fullName evidence="2">Uncharacterized protein</fullName>
    </submittedName>
</protein>
<evidence type="ECO:0000256" key="1">
    <source>
        <dbReference type="SAM" id="MobiDB-lite"/>
    </source>
</evidence>
<dbReference type="Proteomes" id="UP001626550">
    <property type="component" value="Unassembled WGS sequence"/>
</dbReference>
<keyword evidence="3" id="KW-1185">Reference proteome</keyword>
<reference evidence="2 3" key="1">
    <citation type="submission" date="2024-11" db="EMBL/GenBank/DDBJ databases">
        <title>Adaptive evolution of stress response genes in parasites aligns with host niche diversity.</title>
        <authorList>
            <person name="Hahn C."/>
            <person name="Resl P."/>
        </authorList>
    </citation>
    <scope>NUCLEOTIDE SEQUENCE [LARGE SCALE GENOMIC DNA]</scope>
    <source>
        <strain evidence="2">EGGRZ-B1_66</strain>
        <tissue evidence="2">Body</tissue>
    </source>
</reference>
<dbReference type="AlphaFoldDB" id="A0ABD2PUI1"/>
<organism evidence="2 3">
    <name type="scientific">Cichlidogyrus casuarinus</name>
    <dbReference type="NCBI Taxonomy" id="1844966"/>
    <lineage>
        <taxon>Eukaryota</taxon>
        <taxon>Metazoa</taxon>
        <taxon>Spiralia</taxon>
        <taxon>Lophotrochozoa</taxon>
        <taxon>Platyhelminthes</taxon>
        <taxon>Monogenea</taxon>
        <taxon>Monopisthocotylea</taxon>
        <taxon>Dactylogyridea</taxon>
        <taxon>Ancyrocephalidae</taxon>
        <taxon>Cichlidogyrus</taxon>
    </lineage>
</organism>
<accession>A0ABD2PUI1</accession>
<evidence type="ECO:0000313" key="3">
    <source>
        <dbReference type="Proteomes" id="UP001626550"/>
    </source>
</evidence>
<evidence type="ECO:0000313" key="2">
    <source>
        <dbReference type="EMBL" id="KAL3310422.1"/>
    </source>
</evidence>
<gene>
    <name evidence="2" type="ORF">Ciccas_011012</name>
</gene>
<feature type="region of interest" description="Disordered" evidence="1">
    <location>
        <begin position="52"/>
        <end position="106"/>
    </location>
</feature>
<dbReference type="EMBL" id="JBJKFK010002966">
    <property type="protein sequence ID" value="KAL3310422.1"/>
    <property type="molecule type" value="Genomic_DNA"/>
</dbReference>
<proteinExistence type="predicted"/>
<comment type="caution">
    <text evidence="2">The sequence shown here is derived from an EMBL/GenBank/DDBJ whole genome shotgun (WGS) entry which is preliminary data.</text>
</comment>
<name>A0ABD2PUI1_9PLAT</name>
<sequence>MERICSLEEAQGSSTANVTAIEISKLTSTKGTNVTGLEGLKLWQTMFEKNSRQQESRGDIGIGKEVIPDGRSVGSSERIQRASQDVDRRHVIHRSLEPGEKVGCER</sequence>
<feature type="compositionally biased region" description="Basic and acidic residues" evidence="1">
    <location>
        <begin position="78"/>
        <end position="106"/>
    </location>
</feature>